<keyword evidence="1" id="KW-0812">Transmembrane</keyword>
<proteinExistence type="predicted"/>
<dbReference type="Pfam" id="PF12937">
    <property type="entry name" value="F-box-like"/>
    <property type="match status" value="1"/>
</dbReference>
<sequence length="480" mass="55534">MVFGKGLHEWRNHPMYTARYGPLGMKSYFPGLGSAVIIFSSYLVIVFLMLSDYLPCCFGCSRSTHDEYRFSLCVLMQQSRSKTDTVSGLPGITITAAELWLNILVKLDISSFCRCQRVCKYFNELSQIDSYWEERCKERYTEESSWYPTREDAKEEMIHMPMQVITAWDEDGDAIFEENGTEPFRERVRQFTQKSSSWRSVFQRLRGFDTVGTFNYWVRIGLSTMSPMIRYKLDLHDREGGLIQPSKSSDRIVIGGGEAPWGPFELVGVRLGNWVSMLYQYFNSSLIVGLWEFTSESNCINTWVSDWQDTSGVSMLSKHNMHSVQAWSIMEPYYQQMPQQGQIRPPSLLTFPSDWRDTYRFQSRWKFTFTDLEPYVDCTEHRELIVDMSKGNRPLGAICGEVEALPEPYHMSKFLGTMRGGMLALGINMYGFSSQFEISMICQRPISLEDGKWKMEGYTVHRCMMSLPLLRCGTFQAVSL</sequence>
<accession>A0A2P6N8W7</accession>
<keyword evidence="1" id="KW-0472">Membrane</keyword>
<evidence type="ECO:0000256" key="1">
    <source>
        <dbReference type="SAM" id="Phobius"/>
    </source>
</evidence>
<reference evidence="3 4" key="1">
    <citation type="journal article" date="2018" name="Genome Biol. Evol.">
        <title>Multiple Roots of Fruiting Body Formation in Amoebozoa.</title>
        <authorList>
            <person name="Hillmann F."/>
            <person name="Forbes G."/>
            <person name="Novohradska S."/>
            <person name="Ferling I."/>
            <person name="Riege K."/>
            <person name="Groth M."/>
            <person name="Westermann M."/>
            <person name="Marz M."/>
            <person name="Spaller T."/>
            <person name="Winckler T."/>
            <person name="Schaap P."/>
            <person name="Glockner G."/>
        </authorList>
    </citation>
    <scope>NUCLEOTIDE SEQUENCE [LARGE SCALE GENOMIC DNA]</scope>
    <source>
        <strain evidence="3 4">Jena</strain>
    </source>
</reference>
<evidence type="ECO:0000259" key="2">
    <source>
        <dbReference type="Pfam" id="PF12937"/>
    </source>
</evidence>
<dbReference type="InterPro" id="IPR001810">
    <property type="entry name" value="F-box_dom"/>
</dbReference>
<keyword evidence="4" id="KW-1185">Reference proteome</keyword>
<dbReference type="AlphaFoldDB" id="A0A2P6N8W7"/>
<evidence type="ECO:0000313" key="3">
    <source>
        <dbReference type="EMBL" id="PRP80382.1"/>
    </source>
</evidence>
<feature type="transmembrane region" description="Helical" evidence="1">
    <location>
        <begin position="28"/>
        <end position="50"/>
    </location>
</feature>
<feature type="domain" description="F-box" evidence="2">
    <location>
        <begin position="98"/>
        <end position="137"/>
    </location>
</feature>
<organism evidence="3 4">
    <name type="scientific">Planoprotostelium fungivorum</name>
    <dbReference type="NCBI Taxonomy" id="1890364"/>
    <lineage>
        <taxon>Eukaryota</taxon>
        <taxon>Amoebozoa</taxon>
        <taxon>Evosea</taxon>
        <taxon>Variosea</taxon>
        <taxon>Cavosteliida</taxon>
        <taxon>Cavosteliaceae</taxon>
        <taxon>Planoprotostelium</taxon>
    </lineage>
</organism>
<keyword evidence="1" id="KW-1133">Transmembrane helix</keyword>
<dbReference type="EMBL" id="MDYQ01000151">
    <property type="protein sequence ID" value="PRP80382.1"/>
    <property type="molecule type" value="Genomic_DNA"/>
</dbReference>
<dbReference type="InterPro" id="IPR036047">
    <property type="entry name" value="F-box-like_dom_sf"/>
</dbReference>
<evidence type="ECO:0000313" key="4">
    <source>
        <dbReference type="Proteomes" id="UP000241769"/>
    </source>
</evidence>
<name>A0A2P6N8W7_9EUKA</name>
<dbReference type="SUPFAM" id="SSF81383">
    <property type="entry name" value="F-box domain"/>
    <property type="match status" value="1"/>
</dbReference>
<protein>
    <recommendedName>
        <fullName evidence="2">F-box domain-containing protein</fullName>
    </recommendedName>
</protein>
<dbReference type="Proteomes" id="UP000241769">
    <property type="component" value="Unassembled WGS sequence"/>
</dbReference>
<comment type="caution">
    <text evidence="3">The sequence shown here is derived from an EMBL/GenBank/DDBJ whole genome shotgun (WGS) entry which is preliminary data.</text>
</comment>
<dbReference type="Gene3D" id="1.20.1280.50">
    <property type="match status" value="1"/>
</dbReference>
<dbReference type="OrthoDB" id="521512at2759"/>
<dbReference type="InParanoid" id="A0A2P6N8W7"/>
<gene>
    <name evidence="3" type="ORF">PROFUN_11980</name>
</gene>